<dbReference type="RefSeq" id="WP_310021701.1">
    <property type="nucleotide sequence ID" value="NZ_JAVDUM010000012.1"/>
</dbReference>
<comment type="caution">
    <text evidence="3">The sequence shown here is derived from an EMBL/GenBank/DDBJ whole genome shotgun (WGS) entry which is preliminary data.</text>
</comment>
<name>A0ABU1SH29_9MICO</name>
<dbReference type="InterPro" id="IPR001387">
    <property type="entry name" value="Cro/C1-type_HTH"/>
</dbReference>
<dbReference type="Proteomes" id="UP001259347">
    <property type="component" value="Unassembled WGS sequence"/>
</dbReference>
<proteinExistence type="predicted"/>
<feature type="coiled-coil region" evidence="1">
    <location>
        <begin position="195"/>
        <end position="222"/>
    </location>
</feature>
<sequence length="246" mass="27660">MATERDPSLVGRRLLEVRTAQGLSASQLADRVAGRAVSKTVITNVESGRKRDLTVTELVLLADGLQVSPLFLIVDPRHPWEKVDIPGIEMTNVEYARRADIFSVLQPSNGVFWGGAGSTETALAQGEDAVAELREVRRVLDADAPPSSPWEARILSNPNEALQQPVSELFRAVDSLLQYKERDDRREQQYRQLDSAVVHERIEALREELEQARRDYPHLNFSRMIVSWKRRPKEEADDGTPADPAE</sequence>
<dbReference type="Pfam" id="PF01381">
    <property type="entry name" value="HTH_3"/>
    <property type="match status" value="1"/>
</dbReference>
<dbReference type="PROSITE" id="PS50943">
    <property type="entry name" value="HTH_CROC1"/>
    <property type="match status" value="1"/>
</dbReference>
<evidence type="ECO:0000313" key="4">
    <source>
        <dbReference type="Proteomes" id="UP001259347"/>
    </source>
</evidence>
<dbReference type="EMBL" id="JAVDUM010000012">
    <property type="protein sequence ID" value="MDR6868162.1"/>
    <property type="molecule type" value="Genomic_DNA"/>
</dbReference>
<reference evidence="3 4" key="1">
    <citation type="submission" date="2023-07" db="EMBL/GenBank/DDBJ databases">
        <title>Sorghum-associated microbial communities from plants grown in Nebraska, USA.</title>
        <authorList>
            <person name="Schachtman D."/>
        </authorList>
    </citation>
    <scope>NUCLEOTIDE SEQUENCE [LARGE SCALE GENOMIC DNA]</scope>
    <source>
        <strain evidence="3 4">2980</strain>
    </source>
</reference>
<evidence type="ECO:0000313" key="3">
    <source>
        <dbReference type="EMBL" id="MDR6868162.1"/>
    </source>
</evidence>
<evidence type="ECO:0000256" key="1">
    <source>
        <dbReference type="SAM" id="Coils"/>
    </source>
</evidence>
<keyword evidence="1" id="KW-0175">Coiled coil</keyword>
<gene>
    <name evidence="3" type="ORF">J2Y69_002773</name>
</gene>
<dbReference type="InterPro" id="IPR010982">
    <property type="entry name" value="Lambda_DNA-bd_dom_sf"/>
</dbReference>
<dbReference type="Gene3D" id="1.10.260.40">
    <property type="entry name" value="lambda repressor-like DNA-binding domains"/>
    <property type="match status" value="1"/>
</dbReference>
<evidence type="ECO:0000259" key="2">
    <source>
        <dbReference type="PROSITE" id="PS50943"/>
    </source>
</evidence>
<keyword evidence="4" id="KW-1185">Reference proteome</keyword>
<accession>A0ABU1SH29</accession>
<dbReference type="CDD" id="cd00093">
    <property type="entry name" value="HTH_XRE"/>
    <property type="match status" value="1"/>
</dbReference>
<feature type="domain" description="HTH cro/C1-type" evidence="2">
    <location>
        <begin position="14"/>
        <end position="72"/>
    </location>
</feature>
<dbReference type="SUPFAM" id="SSF47413">
    <property type="entry name" value="lambda repressor-like DNA-binding domains"/>
    <property type="match status" value="1"/>
</dbReference>
<organism evidence="3 4">
    <name type="scientific">Microbacterium resistens</name>
    <dbReference type="NCBI Taxonomy" id="156977"/>
    <lineage>
        <taxon>Bacteria</taxon>
        <taxon>Bacillati</taxon>
        <taxon>Actinomycetota</taxon>
        <taxon>Actinomycetes</taxon>
        <taxon>Micrococcales</taxon>
        <taxon>Microbacteriaceae</taxon>
        <taxon>Microbacterium</taxon>
    </lineage>
</organism>
<protein>
    <submittedName>
        <fullName evidence="3">Transcriptional regulator with XRE-family HTH domain</fullName>
    </submittedName>
</protein>
<dbReference type="SMART" id="SM00530">
    <property type="entry name" value="HTH_XRE"/>
    <property type="match status" value="1"/>
</dbReference>